<dbReference type="EMBL" id="MEXR01000030">
    <property type="protein sequence ID" value="OGD09579.1"/>
    <property type="molecule type" value="Genomic_DNA"/>
</dbReference>
<sequence length="245" mass="28225">MKILKRLLSVTFWLSLALYLFLLVWKIPLPSSDLIRPELTTFDPVQTAIKQAPYIWHVKDQSYRITPLFDYETVGLVVAEYDSQNWLDYSHKQDPAQTKDLCLIWGENIKNGVYRGLKYSHGEFTCFVNWTEDQGKIFDFNRLSNNHLLPASSKPAALIKSSSVGDQVRIKGRLVNYEILDKDGKIISTRKTSTIRQDRGCEVIMVDDFEILQKQPLPVQAIKSILPKLLFFNGLTNFILFLLVP</sequence>
<gene>
    <name evidence="1" type="ORF">A2397_02755</name>
</gene>
<name>A0A1F4ZT26_9BACT</name>
<reference evidence="1 2" key="1">
    <citation type="journal article" date="2016" name="Nat. Commun.">
        <title>Thousands of microbial genomes shed light on interconnected biogeochemical processes in an aquifer system.</title>
        <authorList>
            <person name="Anantharaman K."/>
            <person name="Brown C.T."/>
            <person name="Hug L.A."/>
            <person name="Sharon I."/>
            <person name="Castelle C.J."/>
            <person name="Probst A.J."/>
            <person name="Thomas B.C."/>
            <person name="Singh A."/>
            <person name="Wilkins M.J."/>
            <person name="Karaoz U."/>
            <person name="Brodie E.L."/>
            <person name="Williams K.H."/>
            <person name="Hubbard S.S."/>
            <person name="Banfield J.F."/>
        </authorList>
    </citation>
    <scope>NUCLEOTIDE SEQUENCE [LARGE SCALE GENOMIC DNA]</scope>
</reference>
<proteinExistence type="predicted"/>
<dbReference type="STRING" id="1797263.A2397_02755"/>
<comment type="caution">
    <text evidence="1">The sequence shown here is derived from an EMBL/GenBank/DDBJ whole genome shotgun (WGS) entry which is preliminary data.</text>
</comment>
<evidence type="ECO:0000313" key="2">
    <source>
        <dbReference type="Proteomes" id="UP000176424"/>
    </source>
</evidence>
<protein>
    <submittedName>
        <fullName evidence="1">Uncharacterized protein</fullName>
    </submittedName>
</protein>
<organism evidence="1 2">
    <name type="scientific">Candidatus Amesbacteria bacterium RIFOXYB1_FULL_44_23</name>
    <dbReference type="NCBI Taxonomy" id="1797263"/>
    <lineage>
        <taxon>Bacteria</taxon>
        <taxon>Candidatus Amesiibacteriota</taxon>
    </lineage>
</organism>
<dbReference type="Proteomes" id="UP000176424">
    <property type="component" value="Unassembled WGS sequence"/>
</dbReference>
<evidence type="ECO:0000313" key="1">
    <source>
        <dbReference type="EMBL" id="OGD09579.1"/>
    </source>
</evidence>
<dbReference type="AlphaFoldDB" id="A0A1F4ZT26"/>
<accession>A0A1F4ZT26</accession>